<organism evidence="1 2">
    <name type="scientific">Rubrobacter marinus</name>
    <dbReference type="NCBI Taxonomy" id="2653852"/>
    <lineage>
        <taxon>Bacteria</taxon>
        <taxon>Bacillati</taxon>
        <taxon>Actinomycetota</taxon>
        <taxon>Rubrobacteria</taxon>
        <taxon>Rubrobacterales</taxon>
        <taxon>Rubrobacteraceae</taxon>
        <taxon>Rubrobacter</taxon>
    </lineage>
</organism>
<dbReference type="Proteomes" id="UP000502706">
    <property type="component" value="Chromosome"/>
</dbReference>
<dbReference type="KEGG" id="rmar:GBA65_08745"/>
<keyword evidence="2" id="KW-1185">Reference proteome</keyword>
<dbReference type="AlphaFoldDB" id="A0A6G8PWK4"/>
<protein>
    <recommendedName>
        <fullName evidence="3">Roadblock/LAMTOR2 domain-containing protein</fullName>
    </recommendedName>
</protein>
<sequence>MIETNLDVHQAMQELMGIHGAVGASIVDYESGMVLADAGSHVDLEYTAARFSDVVRMNLDIMKVSGLDDGMEDILITYDNSFVLLRILRNAEGLFMQLNFNKIGPNIGLARYKLGQVDRRLTI</sequence>
<reference evidence="1 2" key="1">
    <citation type="submission" date="2019-10" db="EMBL/GenBank/DDBJ databases">
        <title>Rubrobacter sp nov SCSIO 52915 isolated from a deep-sea sediment in the South China Sea.</title>
        <authorList>
            <person name="Chen R.W."/>
        </authorList>
    </citation>
    <scope>NUCLEOTIDE SEQUENCE [LARGE SCALE GENOMIC DNA]</scope>
    <source>
        <strain evidence="1 2">SCSIO 52915</strain>
    </source>
</reference>
<evidence type="ECO:0000313" key="1">
    <source>
        <dbReference type="EMBL" id="QIN78594.1"/>
    </source>
</evidence>
<dbReference type="EMBL" id="CP045121">
    <property type="protein sequence ID" value="QIN78594.1"/>
    <property type="molecule type" value="Genomic_DNA"/>
</dbReference>
<gene>
    <name evidence="1" type="ORF">GBA65_08745</name>
</gene>
<evidence type="ECO:0000313" key="2">
    <source>
        <dbReference type="Proteomes" id="UP000502706"/>
    </source>
</evidence>
<name>A0A6G8PWK4_9ACTN</name>
<proteinExistence type="predicted"/>
<dbReference type="SUPFAM" id="SSF103196">
    <property type="entry name" value="Roadblock/LC7 domain"/>
    <property type="match status" value="1"/>
</dbReference>
<evidence type="ECO:0008006" key="3">
    <source>
        <dbReference type="Google" id="ProtNLM"/>
    </source>
</evidence>
<accession>A0A6G8PWK4</accession>
<dbReference type="RefSeq" id="WP_166396273.1">
    <property type="nucleotide sequence ID" value="NZ_CP045121.1"/>
</dbReference>